<dbReference type="CDD" id="cd04301">
    <property type="entry name" value="NAT_SF"/>
    <property type="match status" value="1"/>
</dbReference>
<gene>
    <name evidence="2" type="ORF">CHL78_018265</name>
</gene>
<sequence length="154" mass="18075">MKLTIKKVTEDNYNEILGLRVNKDQEGFIETTEKCLEESNELELWRPVGIYSEDELVGFAMYGLFEDEDEDGRVWLDRFMIGEKYQGNGYGKVGIEVLIKRLYKEYKCKEIFLSVYDNNPNAIKLYKRLGFRFNGELDINGERVMLVDLKGMED</sequence>
<dbReference type="InterPro" id="IPR016181">
    <property type="entry name" value="Acyl_CoA_acyltransferase"/>
</dbReference>
<keyword evidence="3" id="KW-1185">Reference proteome</keyword>
<dbReference type="RefSeq" id="WP_094368785.1">
    <property type="nucleotide sequence ID" value="NZ_NOJY02000074.1"/>
</dbReference>
<dbReference type="OrthoDB" id="9127144at2"/>
<dbReference type="InterPro" id="IPR050276">
    <property type="entry name" value="MshD_Acetyltransferase"/>
</dbReference>
<name>A0A371IY45_9FIRM</name>
<dbReference type="Gene3D" id="3.40.630.30">
    <property type="match status" value="1"/>
</dbReference>
<dbReference type="InterPro" id="IPR000182">
    <property type="entry name" value="GNAT_dom"/>
</dbReference>
<dbReference type="Proteomes" id="UP000215694">
    <property type="component" value="Unassembled WGS sequence"/>
</dbReference>
<proteinExistence type="predicted"/>
<comment type="caution">
    <text evidence="2">The sequence shown here is derived from an EMBL/GenBank/DDBJ whole genome shotgun (WGS) entry which is preliminary data.</text>
</comment>
<evidence type="ECO:0000259" key="1">
    <source>
        <dbReference type="PROSITE" id="PS51186"/>
    </source>
</evidence>
<protein>
    <submittedName>
        <fullName evidence="2">GNAT family N-acetyltransferase</fullName>
    </submittedName>
</protein>
<feature type="domain" description="N-acetyltransferase" evidence="1">
    <location>
        <begin position="3"/>
        <end position="153"/>
    </location>
</feature>
<organism evidence="2 3">
    <name type="scientific">Romboutsia weinsteinii</name>
    <dbReference type="NCBI Taxonomy" id="2020949"/>
    <lineage>
        <taxon>Bacteria</taxon>
        <taxon>Bacillati</taxon>
        <taxon>Bacillota</taxon>
        <taxon>Clostridia</taxon>
        <taxon>Peptostreptococcales</taxon>
        <taxon>Peptostreptococcaceae</taxon>
        <taxon>Romboutsia</taxon>
    </lineage>
</organism>
<dbReference type="Gene3D" id="1.10.287.900">
    <property type="entry name" value="The crystal structure of the spermine/spermidine acetyltransferase from enterococcus faecali"/>
    <property type="match status" value="1"/>
</dbReference>
<dbReference type="PANTHER" id="PTHR43617">
    <property type="entry name" value="L-AMINO ACID N-ACETYLTRANSFERASE"/>
    <property type="match status" value="1"/>
</dbReference>
<accession>A0A371IY45</accession>
<evidence type="ECO:0000313" key="3">
    <source>
        <dbReference type="Proteomes" id="UP000215694"/>
    </source>
</evidence>
<reference evidence="2 3" key="1">
    <citation type="journal article" date="2017" name="Genome Announc.">
        <title>Draft Genome Sequence of Romboutsia weinsteinii sp. nov. Strain CCRI-19649(T) Isolated from Surface Water.</title>
        <authorList>
            <person name="Maheux A.F."/>
            <person name="Boudreau D.K."/>
            <person name="Berube E."/>
            <person name="Boissinot M."/>
            <person name="Cantin P."/>
            <person name="Raymond F."/>
            <person name="Corbeil J."/>
            <person name="Omar R.F."/>
            <person name="Bergeron M.G."/>
        </authorList>
    </citation>
    <scope>NUCLEOTIDE SEQUENCE [LARGE SCALE GENOMIC DNA]</scope>
    <source>
        <strain evidence="2 3">CCRI-19649</strain>
    </source>
</reference>
<dbReference type="SUPFAM" id="SSF55729">
    <property type="entry name" value="Acyl-CoA N-acyltransferases (Nat)"/>
    <property type="match status" value="1"/>
</dbReference>
<dbReference type="GO" id="GO:0016747">
    <property type="term" value="F:acyltransferase activity, transferring groups other than amino-acyl groups"/>
    <property type="evidence" value="ECO:0007669"/>
    <property type="project" value="InterPro"/>
</dbReference>
<dbReference type="Pfam" id="PF00583">
    <property type="entry name" value="Acetyltransf_1"/>
    <property type="match status" value="1"/>
</dbReference>
<dbReference type="InterPro" id="IPR027455">
    <property type="entry name" value="Sper_AcTfrase_N"/>
</dbReference>
<evidence type="ECO:0000313" key="2">
    <source>
        <dbReference type="EMBL" id="RDY25415.1"/>
    </source>
</evidence>
<dbReference type="PROSITE" id="PS51186">
    <property type="entry name" value="GNAT"/>
    <property type="match status" value="1"/>
</dbReference>
<dbReference type="AlphaFoldDB" id="A0A371IY45"/>
<dbReference type="EMBL" id="NOJY02000074">
    <property type="protein sequence ID" value="RDY25415.1"/>
    <property type="molecule type" value="Genomic_DNA"/>
</dbReference>
<keyword evidence="2" id="KW-0808">Transferase</keyword>